<protein>
    <submittedName>
        <fullName evidence="1">Uncharacterized protein</fullName>
    </submittedName>
</protein>
<dbReference type="PANTHER" id="PTHR38791:SF5">
    <property type="entry name" value="TRANSCRIPTION FACTOR DBAG-RELATED"/>
    <property type="match status" value="1"/>
</dbReference>
<dbReference type="Proteomes" id="UP000297280">
    <property type="component" value="Unassembled WGS sequence"/>
</dbReference>
<organism evidence="1 2">
    <name type="scientific">Botrytis porri</name>
    <dbReference type="NCBI Taxonomy" id="87229"/>
    <lineage>
        <taxon>Eukaryota</taxon>
        <taxon>Fungi</taxon>
        <taxon>Dikarya</taxon>
        <taxon>Ascomycota</taxon>
        <taxon>Pezizomycotina</taxon>
        <taxon>Leotiomycetes</taxon>
        <taxon>Helotiales</taxon>
        <taxon>Sclerotiniaceae</taxon>
        <taxon>Botrytis</taxon>
    </lineage>
</organism>
<comment type="caution">
    <text evidence="1">The sequence shown here is derived from an EMBL/GenBank/DDBJ whole genome shotgun (WGS) entry which is preliminary data.</text>
</comment>
<evidence type="ECO:0000313" key="1">
    <source>
        <dbReference type="EMBL" id="TGO81058.1"/>
    </source>
</evidence>
<accession>A0A4Z1K5X2</accession>
<dbReference type="PANTHER" id="PTHR38791">
    <property type="entry name" value="ZN(II)2CYS6 TRANSCRIPTION FACTOR (EUROFUNG)-RELATED-RELATED"/>
    <property type="match status" value="1"/>
</dbReference>
<evidence type="ECO:0000313" key="2">
    <source>
        <dbReference type="Proteomes" id="UP000297280"/>
    </source>
</evidence>
<proteinExistence type="predicted"/>
<name>A0A4Z1K5X2_9HELO</name>
<keyword evidence="2" id="KW-1185">Reference proteome</keyword>
<reference evidence="1 2" key="1">
    <citation type="submission" date="2017-12" db="EMBL/GenBank/DDBJ databases">
        <title>Comparative genomics of Botrytis spp.</title>
        <authorList>
            <person name="Valero-Jimenez C.A."/>
            <person name="Tapia P."/>
            <person name="Veloso J."/>
            <person name="Silva-Moreno E."/>
            <person name="Staats M."/>
            <person name="Valdes J.H."/>
            <person name="Van Kan J.A.L."/>
        </authorList>
    </citation>
    <scope>NUCLEOTIDE SEQUENCE [LARGE SCALE GENOMIC DNA]</scope>
    <source>
        <strain evidence="1 2">MUCL3349</strain>
    </source>
</reference>
<dbReference type="EMBL" id="PQXO01001376">
    <property type="protein sequence ID" value="TGO81058.1"/>
    <property type="molecule type" value="Genomic_DNA"/>
</dbReference>
<dbReference type="InterPro" id="IPR053175">
    <property type="entry name" value="DHMBA_Reg_Transcription_Factor"/>
</dbReference>
<dbReference type="STRING" id="87229.A0A4Z1K5X2"/>
<sequence length="191" mass="21637">MTRGVLVRAHLLETKLVKWTKEVPMMDYWSTFRVIVDDDDDPGSNDIFDQIVHLYPSIGHAAMWAQYRAIRLHVNDIILKACYSEGKSANPDTKFHIDIIRLSMEKVALDFCASLPFVLGWVEHGGTGMKMIRKGQGNAVKASTATLFCWPLTMSTIASEIPEQHRSYLKRRLQDISALVDHGILETIAHE</sequence>
<gene>
    <name evidence="1" type="ORF">BPOR_1384g00040</name>
</gene>
<dbReference type="AlphaFoldDB" id="A0A4Z1K5X2"/>